<accession>A0A833R643</accession>
<reference evidence="2" key="1">
    <citation type="submission" date="2020-01" db="EMBL/GenBank/DDBJ databases">
        <title>Genome sequence of Kobresia littledalei, the first chromosome-level genome in the family Cyperaceae.</title>
        <authorList>
            <person name="Qu G."/>
        </authorList>
    </citation>
    <scope>NUCLEOTIDE SEQUENCE</scope>
    <source>
        <strain evidence="2">C.B.Clarke</strain>
        <tissue evidence="2">Leaf</tissue>
    </source>
</reference>
<evidence type="ECO:0000313" key="3">
    <source>
        <dbReference type="Proteomes" id="UP000623129"/>
    </source>
</evidence>
<sequence length="130" mass="14292">MQRLSIGSPSRVHVIPREVAPTAPEAEEMRPEKPIRQSYMKERFVHLIPVLTLLCVLVLYLSSHDLSNADTASFGDASRFIHSNLIPEMGRYEGEAAGAIVNLRALKANTKLRIRKLGSVKEPGSAGDLS</sequence>
<keyword evidence="3" id="KW-1185">Reference proteome</keyword>
<keyword evidence="1" id="KW-1133">Transmembrane helix</keyword>
<dbReference type="AlphaFoldDB" id="A0A833R643"/>
<proteinExistence type="predicted"/>
<evidence type="ECO:0000256" key="1">
    <source>
        <dbReference type="SAM" id="Phobius"/>
    </source>
</evidence>
<dbReference type="PANTHER" id="PTHR35297:SF2">
    <property type="entry name" value="PROTEIN, PUTATIVE-RELATED"/>
    <property type="match status" value="1"/>
</dbReference>
<name>A0A833R643_9POAL</name>
<dbReference type="PANTHER" id="PTHR35297">
    <property type="entry name" value="PROTEIN, PUTATIVE-RELATED"/>
    <property type="match status" value="1"/>
</dbReference>
<organism evidence="2 3">
    <name type="scientific">Carex littledalei</name>
    <dbReference type="NCBI Taxonomy" id="544730"/>
    <lineage>
        <taxon>Eukaryota</taxon>
        <taxon>Viridiplantae</taxon>
        <taxon>Streptophyta</taxon>
        <taxon>Embryophyta</taxon>
        <taxon>Tracheophyta</taxon>
        <taxon>Spermatophyta</taxon>
        <taxon>Magnoliopsida</taxon>
        <taxon>Liliopsida</taxon>
        <taxon>Poales</taxon>
        <taxon>Cyperaceae</taxon>
        <taxon>Cyperoideae</taxon>
        <taxon>Cariceae</taxon>
        <taxon>Carex</taxon>
        <taxon>Carex subgen. Euthyceras</taxon>
    </lineage>
</organism>
<comment type="caution">
    <text evidence="2">The sequence shown here is derived from an EMBL/GenBank/DDBJ whole genome shotgun (WGS) entry which is preliminary data.</text>
</comment>
<dbReference type="Proteomes" id="UP000623129">
    <property type="component" value="Unassembled WGS sequence"/>
</dbReference>
<gene>
    <name evidence="2" type="ORF">FCM35_KLT20486</name>
</gene>
<keyword evidence="1" id="KW-0472">Membrane</keyword>
<evidence type="ECO:0000313" key="2">
    <source>
        <dbReference type="EMBL" id="KAF3335979.1"/>
    </source>
</evidence>
<feature type="transmembrane region" description="Helical" evidence="1">
    <location>
        <begin position="44"/>
        <end position="62"/>
    </location>
</feature>
<dbReference type="EMBL" id="SWLB01000008">
    <property type="protein sequence ID" value="KAF3335979.1"/>
    <property type="molecule type" value="Genomic_DNA"/>
</dbReference>
<keyword evidence="1" id="KW-0812">Transmembrane</keyword>
<protein>
    <submittedName>
        <fullName evidence="2">Uncharacterized protein</fullName>
    </submittedName>
</protein>